<keyword evidence="1" id="KW-0472">Membrane</keyword>
<dbReference type="OMA" id="SWWVTVP"/>
<dbReference type="STRING" id="296587.C1EDU2"/>
<feature type="transmembrane region" description="Helical" evidence="1">
    <location>
        <begin position="50"/>
        <end position="71"/>
    </location>
</feature>
<dbReference type="PANTHER" id="PTHR37185">
    <property type="entry name" value="MEMBRANE PROTEIN"/>
    <property type="match status" value="1"/>
</dbReference>
<dbReference type="AlphaFoldDB" id="C1EDU2"/>
<evidence type="ECO:0000256" key="1">
    <source>
        <dbReference type="SAM" id="Phobius"/>
    </source>
</evidence>
<feature type="non-terminal residue" evidence="2">
    <location>
        <position position="1"/>
    </location>
</feature>
<dbReference type="KEGG" id="mis:MICPUN_71396"/>
<protein>
    <submittedName>
        <fullName evidence="2">Uncharacterized protein</fullName>
    </submittedName>
</protein>
<dbReference type="InterPro" id="IPR018710">
    <property type="entry name" value="DUF2232"/>
</dbReference>
<dbReference type="OrthoDB" id="2019412at2759"/>
<name>C1EDU2_MICCC</name>
<gene>
    <name evidence="2" type="ORF">MICPUN_71396</name>
</gene>
<accession>C1EDU2</accession>
<dbReference type="PANTHER" id="PTHR37185:SF3">
    <property type="entry name" value="MEMBRANE PROTEIN"/>
    <property type="match status" value="1"/>
</dbReference>
<feature type="transmembrane region" description="Helical" evidence="1">
    <location>
        <begin position="91"/>
        <end position="117"/>
    </location>
</feature>
<dbReference type="Proteomes" id="UP000002009">
    <property type="component" value="Chromosome 11"/>
</dbReference>
<evidence type="ECO:0000313" key="2">
    <source>
        <dbReference type="EMBL" id="ACO66426.1"/>
    </source>
</evidence>
<sequence>LVECAMLSALTGLLFHLSTLFRLDAYFGALFPLPIVIAAARNGPKAASRVAVVTSMLLFLISGPLRAVNYYCLHGAMAYSLGWAWTKRFSWWVSIPLSATVRSIGIFCSLMFTSLVLRENVMQLMVTQMMGLLDQIAANIGMSWMPTLGWVWAMALFFVLLNSLSYVVILHAVFTILL</sequence>
<keyword evidence="1" id="KW-1133">Transmembrane helix</keyword>
<keyword evidence="3" id="KW-1185">Reference proteome</keyword>
<feature type="transmembrane region" description="Helical" evidence="1">
    <location>
        <begin position="20"/>
        <end position="38"/>
    </location>
</feature>
<organism evidence="2 3">
    <name type="scientific">Micromonas commoda (strain RCC299 / NOUM17 / CCMP2709)</name>
    <name type="common">Picoplanktonic green alga</name>
    <dbReference type="NCBI Taxonomy" id="296587"/>
    <lineage>
        <taxon>Eukaryota</taxon>
        <taxon>Viridiplantae</taxon>
        <taxon>Chlorophyta</taxon>
        <taxon>Mamiellophyceae</taxon>
        <taxon>Mamiellales</taxon>
        <taxon>Mamiellaceae</taxon>
        <taxon>Micromonas</taxon>
    </lineage>
</organism>
<dbReference type="RefSeq" id="XP_002505168.1">
    <property type="nucleotide sequence ID" value="XM_002505122.1"/>
</dbReference>
<dbReference type="InParanoid" id="C1EDU2"/>
<feature type="non-terminal residue" evidence="2">
    <location>
        <position position="178"/>
    </location>
</feature>
<dbReference type="eggNOG" id="ENOG502QQ38">
    <property type="taxonomic scope" value="Eukaryota"/>
</dbReference>
<dbReference type="FunCoup" id="C1EDU2">
    <property type="interactions" value="317"/>
</dbReference>
<dbReference type="GeneID" id="8247590"/>
<dbReference type="EMBL" id="CP001330">
    <property type="protein sequence ID" value="ACO66426.1"/>
    <property type="molecule type" value="Genomic_DNA"/>
</dbReference>
<dbReference type="Pfam" id="PF09991">
    <property type="entry name" value="DUF2232"/>
    <property type="match status" value="1"/>
</dbReference>
<feature type="transmembrane region" description="Helical" evidence="1">
    <location>
        <begin position="150"/>
        <end position="177"/>
    </location>
</feature>
<reference evidence="2 3" key="1">
    <citation type="journal article" date="2009" name="Science">
        <title>Green evolution and dynamic adaptations revealed by genomes of the marine picoeukaryotes Micromonas.</title>
        <authorList>
            <person name="Worden A.Z."/>
            <person name="Lee J.H."/>
            <person name="Mock T."/>
            <person name="Rouze P."/>
            <person name="Simmons M.P."/>
            <person name="Aerts A.L."/>
            <person name="Allen A.E."/>
            <person name="Cuvelier M.L."/>
            <person name="Derelle E."/>
            <person name="Everett M.V."/>
            <person name="Foulon E."/>
            <person name="Grimwood J."/>
            <person name="Gundlach H."/>
            <person name="Henrissat B."/>
            <person name="Napoli C."/>
            <person name="McDonald S.M."/>
            <person name="Parker M.S."/>
            <person name="Rombauts S."/>
            <person name="Salamov A."/>
            <person name="Von Dassow P."/>
            <person name="Badger J.H."/>
            <person name="Coutinho P.M."/>
            <person name="Demir E."/>
            <person name="Dubchak I."/>
            <person name="Gentemann C."/>
            <person name="Eikrem W."/>
            <person name="Gready J.E."/>
            <person name="John U."/>
            <person name="Lanier W."/>
            <person name="Lindquist E.A."/>
            <person name="Lucas S."/>
            <person name="Mayer K.F."/>
            <person name="Moreau H."/>
            <person name="Not F."/>
            <person name="Otillar R."/>
            <person name="Panaud O."/>
            <person name="Pangilinan J."/>
            <person name="Paulsen I."/>
            <person name="Piegu B."/>
            <person name="Poliakov A."/>
            <person name="Robbens S."/>
            <person name="Schmutz J."/>
            <person name="Toulza E."/>
            <person name="Wyss T."/>
            <person name="Zelensky A."/>
            <person name="Zhou K."/>
            <person name="Armbrust E.V."/>
            <person name="Bhattacharya D."/>
            <person name="Goodenough U.W."/>
            <person name="Van de Peer Y."/>
            <person name="Grigoriev I.V."/>
        </authorList>
    </citation>
    <scope>NUCLEOTIDE SEQUENCE [LARGE SCALE GENOMIC DNA]</scope>
    <source>
        <strain evidence="3">RCC299 / NOUM17</strain>
    </source>
</reference>
<proteinExistence type="predicted"/>
<evidence type="ECO:0000313" key="3">
    <source>
        <dbReference type="Proteomes" id="UP000002009"/>
    </source>
</evidence>
<keyword evidence="1" id="KW-0812">Transmembrane</keyword>